<evidence type="ECO:0000313" key="2">
    <source>
        <dbReference type="EMBL" id="PKI72268.1"/>
    </source>
</evidence>
<dbReference type="Gene3D" id="1.10.340.70">
    <property type="match status" value="1"/>
</dbReference>
<dbReference type="AlphaFoldDB" id="A0A2I0KUX1"/>
<accession>A0A2I0KUX1</accession>
<dbReference type="PANTHER" id="PTHR37984:SF5">
    <property type="entry name" value="PROTEIN NYNRIN-LIKE"/>
    <property type="match status" value="1"/>
</dbReference>
<dbReference type="Proteomes" id="UP000233551">
    <property type="component" value="Unassembled WGS sequence"/>
</dbReference>
<name>A0A2I0KUX1_PUNGR</name>
<dbReference type="InterPro" id="IPR050951">
    <property type="entry name" value="Retrovirus_Pol_polyprotein"/>
</dbReference>
<sequence>MHARWTTFLQKFPFKLVHKSEVQNRVADAVSRRATLLTMLRSELIGFEELQEQYADDEDFVEAWSKMQNRQEAGEFHNHEGFLMRGNQLCTPRLSFREKLIRDLHGGRLAAYLGHDKTVVAVSKRFYWPKLRRDVEKFVRRCHTFFQKVPRHAIDLIKLPKTYRGNAAVESLAKEVQLMQQQVDQKLEATNAKYKKAVDKYHKERLFSEGDMVMMFLRKERFPVGSYNKLKPKKYGS</sequence>
<evidence type="ECO:0000313" key="3">
    <source>
        <dbReference type="Proteomes" id="UP000233551"/>
    </source>
</evidence>
<organism evidence="2 3">
    <name type="scientific">Punica granatum</name>
    <name type="common">Pomegranate</name>
    <dbReference type="NCBI Taxonomy" id="22663"/>
    <lineage>
        <taxon>Eukaryota</taxon>
        <taxon>Viridiplantae</taxon>
        <taxon>Streptophyta</taxon>
        <taxon>Embryophyta</taxon>
        <taxon>Tracheophyta</taxon>
        <taxon>Spermatophyta</taxon>
        <taxon>Magnoliopsida</taxon>
        <taxon>eudicotyledons</taxon>
        <taxon>Gunneridae</taxon>
        <taxon>Pentapetalae</taxon>
        <taxon>rosids</taxon>
        <taxon>malvids</taxon>
        <taxon>Myrtales</taxon>
        <taxon>Lythraceae</taxon>
        <taxon>Punica</taxon>
    </lineage>
</organism>
<evidence type="ECO:0000259" key="1">
    <source>
        <dbReference type="Pfam" id="PF17921"/>
    </source>
</evidence>
<protein>
    <recommendedName>
        <fullName evidence="1">Integrase zinc-binding domain-containing protein</fullName>
    </recommendedName>
</protein>
<dbReference type="PANTHER" id="PTHR37984">
    <property type="entry name" value="PROTEIN CBG26694"/>
    <property type="match status" value="1"/>
</dbReference>
<dbReference type="Pfam" id="PF17921">
    <property type="entry name" value="Integrase_H2C2"/>
    <property type="match status" value="1"/>
</dbReference>
<keyword evidence="3" id="KW-1185">Reference proteome</keyword>
<feature type="domain" description="Integrase zinc-binding" evidence="1">
    <location>
        <begin position="95"/>
        <end position="145"/>
    </location>
</feature>
<comment type="caution">
    <text evidence="2">The sequence shown here is derived from an EMBL/GenBank/DDBJ whole genome shotgun (WGS) entry which is preliminary data.</text>
</comment>
<gene>
    <name evidence="2" type="ORF">CRG98_007342</name>
</gene>
<proteinExistence type="predicted"/>
<dbReference type="InterPro" id="IPR041588">
    <property type="entry name" value="Integrase_H2C2"/>
</dbReference>
<reference evidence="2 3" key="1">
    <citation type="submission" date="2017-11" db="EMBL/GenBank/DDBJ databases">
        <title>De-novo sequencing of pomegranate (Punica granatum L.) genome.</title>
        <authorList>
            <person name="Akparov Z."/>
            <person name="Amiraslanov A."/>
            <person name="Hajiyeva S."/>
            <person name="Abbasov M."/>
            <person name="Kaur K."/>
            <person name="Hamwieh A."/>
            <person name="Solovyev V."/>
            <person name="Salamov A."/>
            <person name="Braich B."/>
            <person name="Kosarev P."/>
            <person name="Mahmoud A."/>
            <person name="Hajiyev E."/>
            <person name="Babayeva S."/>
            <person name="Izzatullayeva V."/>
            <person name="Mammadov A."/>
            <person name="Mammadov A."/>
            <person name="Sharifova S."/>
            <person name="Ojaghi J."/>
            <person name="Eynullazada K."/>
            <person name="Bayramov B."/>
            <person name="Abdulazimova A."/>
            <person name="Shahmuradov I."/>
        </authorList>
    </citation>
    <scope>NUCLEOTIDE SEQUENCE [LARGE SCALE GENOMIC DNA]</scope>
    <source>
        <strain evidence="3">cv. AG2017</strain>
        <tissue evidence="2">Leaf</tissue>
    </source>
</reference>
<dbReference type="EMBL" id="PGOL01000332">
    <property type="protein sequence ID" value="PKI72268.1"/>
    <property type="molecule type" value="Genomic_DNA"/>
</dbReference>
<dbReference type="STRING" id="22663.A0A2I0KUX1"/>